<gene>
    <name evidence="1" type="ORF">HUV48_00755</name>
</gene>
<dbReference type="SUPFAM" id="SSF48452">
    <property type="entry name" value="TPR-like"/>
    <property type="match status" value="1"/>
</dbReference>
<dbReference type="InterPro" id="IPR011990">
    <property type="entry name" value="TPR-like_helical_dom_sf"/>
</dbReference>
<comment type="caution">
    <text evidence="1">The sequence shown here is derived from an EMBL/GenBank/DDBJ whole genome shotgun (WGS) entry which is preliminary data.</text>
</comment>
<sequence length="360" mass="39318">MKRGALLLVFAAIYVWAVVGSGLDRIAEKNAAVVDLVPSPFRAAAERSRAISAIGNEDAEAALEAAEAALRANPADHRSAALLGVANRLAGRETAEKEAFSAARQFGWRDPDTQGFWLEQRLSEGNYDEAVLHLDALLRQFPALPNAQELIANFERNRAGQQALRDRLALDPPWSRTFWQPETEDRETVLRRRARYLGDNSTKSWGCGPSGPLMSGLWETGLRRDAERVMLAQCSRNIAEGSVADPHFDIAQRLGWRRHPSGDITYREKEDGLVVRNRSAATRLVLSQPVAFGEGFYRVALSGENSVAVSLTCGMPQVPPPRSISHTVRVPDCRDQVLGLWVGGGNVATFIAITAASATP</sequence>
<dbReference type="EMBL" id="JABWGV010000001">
    <property type="protein sequence ID" value="NVD43545.1"/>
    <property type="molecule type" value="Genomic_DNA"/>
</dbReference>
<reference evidence="1 2" key="1">
    <citation type="submission" date="2020-06" db="EMBL/GenBank/DDBJ databases">
        <title>Altererythrobacter sp. HHU K3-1.</title>
        <authorList>
            <person name="Zhang D."/>
            <person name="Xue H."/>
        </authorList>
    </citation>
    <scope>NUCLEOTIDE SEQUENCE [LARGE SCALE GENOMIC DNA]</scope>
    <source>
        <strain evidence="1 2">HHU K3-1</strain>
    </source>
</reference>
<dbReference type="AlphaFoldDB" id="A0A850H3A7"/>
<accession>A0A850H3A7</accession>
<keyword evidence="2" id="KW-1185">Reference proteome</keyword>
<name>A0A850H3A7_9SPHN</name>
<dbReference type="Gene3D" id="1.25.40.10">
    <property type="entry name" value="Tetratricopeptide repeat domain"/>
    <property type="match status" value="1"/>
</dbReference>
<evidence type="ECO:0000313" key="2">
    <source>
        <dbReference type="Proteomes" id="UP000561438"/>
    </source>
</evidence>
<dbReference type="Proteomes" id="UP000561438">
    <property type="component" value="Unassembled WGS sequence"/>
</dbReference>
<dbReference type="RefSeq" id="WP_176265871.1">
    <property type="nucleotide sequence ID" value="NZ_JABWGV010000001.1"/>
</dbReference>
<protein>
    <recommendedName>
        <fullName evidence="3">Tetratricopeptide repeat protein</fullName>
    </recommendedName>
</protein>
<evidence type="ECO:0008006" key="3">
    <source>
        <dbReference type="Google" id="ProtNLM"/>
    </source>
</evidence>
<evidence type="ECO:0000313" key="1">
    <source>
        <dbReference type="EMBL" id="NVD43545.1"/>
    </source>
</evidence>
<proteinExistence type="predicted"/>
<organism evidence="1 2">
    <name type="scientific">Qipengyuania atrilutea</name>
    <dbReference type="NCBI Taxonomy" id="2744473"/>
    <lineage>
        <taxon>Bacteria</taxon>
        <taxon>Pseudomonadati</taxon>
        <taxon>Pseudomonadota</taxon>
        <taxon>Alphaproteobacteria</taxon>
        <taxon>Sphingomonadales</taxon>
        <taxon>Erythrobacteraceae</taxon>
        <taxon>Qipengyuania</taxon>
    </lineage>
</organism>